<organism evidence="12 13">
    <name type="scientific">Roseibacillus ishigakijimensis</name>
    <dbReference type="NCBI Taxonomy" id="454146"/>
    <lineage>
        <taxon>Bacteria</taxon>
        <taxon>Pseudomonadati</taxon>
        <taxon>Verrucomicrobiota</taxon>
        <taxon>Verrucomicrobiia</taxon>
        <taxon>Verrucomicrobiales</taxon>
        <taxon>Verrucomicrobiaceae</taxon>
        <taxon>Roseibacillus</taxon>
    </lineage>
</organism>
<gene>
    <name evidence="12" type="primary">yajC</name>
    <name evidence="12" type="ORF">JIN78_02480</name>
</gene>
<dbReference type="PRINTS" id="PR01853">
    <property type="entry name" value="YAJCTRNLCASE"/>
</dbReference>
<comment type="subcellular location">
    <subcellularLocation>
        <location evidence="1">Cell membrane</location>
        <topology evidence="1">Single-pass membrane protein</topology>
    </subcellularLocation>
</comment>
<keyword evidence="13" id="KW-1185">Reference proteome</keyword>
<proteinExistence type="inferred from homology"/>
<dbReference type="GO" id="GO:0005886">
    <property type="term" value="C:plasma membrane"/>
    <property type="evidence" value="ECO:0007669"/>
    <property type="project" value="UniProtKB-SubCell"/>
</dbReference>
<dbReference type="NCBIfam" id="TIGR00739">
    <property type="entry name" value="yajC"/>
    <property type="match status" value="1"/>
</dbReference>
<evidence type="ECO:0000256" key="11">
    <source>
        <dbReference type="SAM" id="Phobius"/>
    </source>
</evidence>
<evidence type="ECO:0000256" key="10">
    <source>
        <dbReference type="ARBA" id="ARBA00023136"/>
    </source>
</evidence>
<keyword evidence="10 11" id="KW-0472">Membrane</keyword>
<sequence>MTFHFDSLSLLAQASSGGNPLASQLVPIILMVAIFYLLIFRPQQKQRKELQARIDSLEKGDKVITTGGLHGSVHSLSDKTVTLKVGGDNVFLTFDKTSVASVKKLKAEKAEEKNGKK</sequence>
<evidence type="ECO:0000256" key="9">
    <source>
        <dbReference type="ARBA" id="ARBA00023010"/>
    </source>
</evidence>
<protein>
    <recommendedName>
        <fullName evidence="3">Sec translocon accessory complex subunit YajC</fullName>
    </recommendedName>
</protein>
<keyword evidence="8 11" id="KW-1133">Transmembrane helix</keyword>
<accession>A0A934RP06</accession>
<comment type="similarity">
    <text evidence="2">Belongs to the YajC family.</text>
</comment>
<evidence type="ECO:0000256" key="1">
    <source>
        <dbReference type="ARBA" id="ARBA00004162"/>
    </source>
</evidence>
<dbReference type="EMBL" id="JAENIO010000004">
    <property type="protein sequence ID" value="MBK1832916.1"/>
    <property type="molecule type" value="Genomic_DNA"/>
</dbReference>
<dbReference type="PANTHER" id="PTHR33909:SF1">
    <property type="entry name" value="SEC TRANSLOCON ACCESSORY COMPLEX SUBUNIT YAJC"/>
    <property type="match status" value="1"/>
</dbReference>
<keyword evidence="9" id="KW-0811">Translocation</keyword>
<evidence type="ECO:0000256" key="8">
    <source>
        <dbReference type="ARBA" id="ARBA00022989"/>
    </source>
</evidence>
<evidence type="ECO:0000256" key="7">
    <source>
        <dbReference type="ARBA" id="ARBA00022927"/>
    </source>
</evidence>
<evidence type="ECO:0000256" key="5">
    <source>
        <dbReference type="ARBA" id="ARBA00022475"/>
    </source>
</evidence>
<name>A0A934RP06_9BACT</name>
<reference evidence="12" key="1">
    <citation type="submission" date="2021-01" db="EMBL/GenBank/DDBJ databases">
        <title>Modified the classification status of verrucomicrobia.</title>
        <authorList>
            <person name="Feng X."/>
        </authorList>
    </citation>
    <scope>NUCLEOTIDE SEQUENCE</scope>
    <source>
        <strain evidence="12">KCTC 12986</strain>
    </source>
</reference>
<evidence type="ECO:0000313" key="12">
    <source>
        <dbReference type="EMBL" id="MBK1832916.1"/>
    </source>
</evidence>
<dbReference type="SMART" id="SM01323">
    <property type="entry name" value="YajC"/>
    <property type="match status" value="1"/>
</dbReference>
<dbReference type="PANTHER" id="PTHR33909">
    <property type="entry name" value="SEC TRANSLOCON ACCESSORY COMPLEX SUBUNIT YAJC"/>
    <property type="match status" value="1"/>
</dbReference>
<evidence type="ECO:0000313" key="13">
    <source>
        <dbReference type="Proteomes" id="UP000604083"/>
    </source>
</evidence>
<keyword evidence="7" id="KW-0653">Protein transport</keyword>
<evidence type="ECO:0000256" key="4">
    <source>
        <dbReference type="ARBA" id="ARBA00022448"/>
    </source>
</evidence>
<dbReference type="InterPro" id="IPR003849">
    <property type="entry name" value="Preprotein_translocase_YajC"/>
</dbReference>
<dbReference type="AlphaFoldDB" id="A0A934RP06"/>
<dbReference type="RefSeq" id="WP_200390351.1">
    <property type="nucleotide sequence ID" value="NZ_JAENIO010000004.1"/>
</dbReference>
<dbReference type="Proteomes" id="UP000604083">
    <property type="component" value="Unassembled WGS sequence"/>
</dbReference>
<dbReference type="Pfam" id="PF02699">
    <property type="entry name" value="YajC"/>
    <property type="match status" value="1"/>
</dbReference>
<feature type="transmembrane region" description="Helical" evidence="11">
    <location>
        <begin position="20"/>
        <end position="40"/>
    </location>
</feature>
<keyword evidence="5" id="KW-1003">Cell membrane</keyword>
<keyword evidence="6 11" id="KW-0812">Transmembrane</keyword>
<evidence type="ECO:0000256" key="2">
    <source>
        <dbReference type="ARBA" id="ARBA00006742"/>
    </source>
</evidence>
<evidence type="ECO:0000256" key="6">
    <source>
        <dbReference type="ARBA" id="ARBA00022692"/>
    </source>
</evidence>
<evidence type="ECO:0000256" key="3">
    <source>
        <dbReference type="ARBA" id="ARBA00014962"/>
    </source>
</evidence>
<dbReference type="GO" id="GO:0015031">
    <property type="term" value="P:protein transport"/>
    <property type="evidence" value="ECO:0007669"/>
    <property type="project" value="UniProtKB-KW"/>
</dbReference>
<keyword evidence="4" id="KW-0813">Transport</keyword>
<comment type="caution">
    <text evidence="12">The sequence shown here is derived from an EMBL/GenBank/DDBJ whole genome shotgun (WGS) entry which is preliminary data.</text>
</comment>